<comment type="caution">
    <text evidence="5">The sequence shown here is derived from an EMBL/GenBank/DDBJ whole genome shotgun (WGS) entry which is preliminary data.</text>
</comment>
<dbReference type="Proteomes" id="UP000764045">
    <property type="component" value="Unassembled WGS sequence"/>
</dbReference>
<evidence type="ECO:0000259" key="4">
    <source>
        <dbReference type="Pfam" id="PF25137"/>
    </source>
</evidence>
<dbReference type="Gene3D" id="3.40.50.1970">
    <property type="match status" value="1"/>
</dbReference>
<comment type="similarity">
    <text evidence="1">Belongs to the iron-containing alcohol dehydrogenase family.</text>
</comment>
<proteinExistence type="inferred from homology"/>
<dbReference type="Gene3D" id="1.20.1090.10">
    <property type="entry name" value="Dehydroquinate synthase-like - alpha domain"/>
    <property type="match status" value="1"/>
</dbReference>
<dbReference type="InterPro" id="IPR056798">
    <property type="entry name" value="ADH_Fe_C"/>
</dbReference>
<protein>
    <submittedName>
        <fullName evidence="5">Iron-containing alcohol dehydrogenase</fullName>
    </submittedName>
</protein>
<dbReference type="GO" id="GO:0004022">
    <property type="term" value="F:alcohol dehydrogenase (NAD+) activity"/>
    <property type="evidence" value="ECO:0007669"/>
    <property type="project" value="TreeGrafter"/>
</dbReference>
<keyword evidence="2" id="KW-0560">Oxidoreductase</keyword>
<dbReference type="FunFam" id="3.40.50.1970:FF:000003">
    <property type="entry name" value="Alcohol dehydrogenase, iron-containing"/>
    <property type="match status" value="1"/>
</dbReference>
<evidence type="ECO:0000313" key="6">
    <source>
        <dbReference type="Proteomes" id="UP000764045"/>
    </source>
</evidence>
<reference evidence="5 6" key="1">
    <citation type="journal article" date="2021" name="Sci. Rep.">
        <title>The distribution of antibiotic resistance genes in chicken gut microbiota commensals.</title>
        <authorList>
            <person name="Juricova H."/>
            <person name="Matiasovicova J."/>
            <person name="Kubasova T."/>
            <person name="Cejkova D."/>
            <person name="Rychlik I."/>
        </authorList>
    </citation>
    <scope>NUCLEOTIDE SEQUENCE [LARGE SCALE GENOMIC DNA]</scope>
    <source>
        <strain evidence="5 6">An819</strain>
    </source>
</reference>
<feature type="domain" description="Alcohol dehydrogenase iron-type/glycerol dehydrogenase GldA" evidence="3">
    <location>
        <begin position="12"/>
        <end position="184"/>
    </location>
</feature>
<dbReference type="InterPro" id="IPR001670">
    <property type="entry name" value="ADH_Fe/GldA"/>
</dbReference>
<evidence type="ECO:0000256" key="1">
    <source>
        <dbReference type="ARBA" id="ARBA00007358"/>
    </source>
</evidence>
<dbReference type="AlphaFoldDB" id="A0A939B512"/>
<dbReference type="PANTHER" id="PTHR11496:SF104">
    <property type="entry name" value="3-DEOXY-ALPHA-D-MANNO-OCTULOSONATE 8-OXIDASE"/>
    <property type="match status" value="1"/>
</dbReference>
<dbReference type="RefSeq" id="WP_205110117.1">
    <property type="nucleotide sequence ID" value="NZ_JACJJL010000015.1"/>
</dbReference>
<dbReference type="Pfam" id="PF00465">
    <property type="entry name" value="Fe-ADH"/>
    <property type="match status" value="1"/>
</dbReference>
<organism evidence="5 6">
    <name type="scientific">Marseilla massiliensis</name>
    <dbReference type="NCBI Taxonomy" id="1841864"/>
    <lineage>
        <taxon>Bacteria</taxon>
        <taxon>Pseudomonadati</taxon>
        <taxon>Bacteroidota</taxon>
        <taxon>Bacteroidia</taxon>
        <taxon>Bacteroidales</taxon>
        <taxon>Prevotellaceae</taxon>
        <taxon>Marseilla</taxon>
    </lineage>
</organism>
<evidence type="ECO:0000313" key="5">
    <source>
        <dbReference type="EMBL" id="MBM6662051.1"/>
    </source>
</evidence>
<feature type="domain" description="Fe-containing alcohol dehydrogenase-like C-terminal" evidence="4">
    <location>
        <begin position="196"/>
        <end position="392"/>
    </location>
</feature>
<evidence type="ECO:0000259" key="3">
    <source>
        <dbReference type="Pfam" id="PF00465"/>
    </source>
</evidence>
<evidence type="ECO:0000256" key="2">
    <source>
        <dbReference type="ARBA" id="ARBA00023002"/>
    </source>
</evidence>
<name>A0A939B512_9BACT</name>
<dbReference type="SUPFAM" id="SSF56796">
    <property type="entry name" value="Dehydroquinate synthase-like"/>
    <property type="match status" value="1"/>
</dbReference>
<gene>
    <name evidence="5" type="ORF">H6B30_09880</name>
</gene>
<dbReference type="CDD" id="cd08185">
    <property type="entry name" value="Fe-ADH-like"/>
    <property type="match status" value="1"/>
</dbReference>
<dbReference type="Pfam" id="PF25137">
    <property type="entry name" value="ADH_Fe_C"/>
    <property type="match status" value="1"/>
</dbReference>
<dbReference type="PANTHER" id="PTHR11496">
    <property type="entry name" value="ALCOHOL DEHYDROGENASE"/>
    <property type="match status" value="1"/>
</dbReference>
<dbReference type="InterPro" id="IPR039697">
    <property type="entry name" value="Alcohol_dehydrogenase_Fe"/>
</dbReference>
<accession>A0A939B512</accession>
<sequence>METNNNYDMYIPTRVMFGEGMLNKLGDQPMPGRRALIIISNGKSTRANGYLARTEEQLHRAGVETFVFDGVAPNPSVGNVNAGAKVARDNDCDFLVALGGGSVMDCAKAIAVMATNEGELWDYVPIGSGKGLPIAVRPLPIIAITTTAGTGSETDSSGVITKEDTFEKAFVGDASLFPVLSIVDAELMKSVPATFTAYQGFDALFHSTEGYIAKGANLMSDMYALEAIRNIAEYLPRAIKDGNDIEARTRVAFGNTLSGGVMCLTLITSEHALEHALSAYHPNLPHGAGLIMVSRAYYKYFIEHHACDDRFIRMAQAMGMTEASKPEDFLTALTRLQEACGVADLKMSDYGIVPEEFETLMRNTREVMGVMFTSDRVQMSDADIVNVYEESYK</sequence>
<keyword evidence="6" id="KW-1185">Reference proteome</keyword>
<dbReference type="EMBL" id="JACJJL010000015">
    <property type="protein sequence ID" value="MBM6662051.1"/>
    <property type="molecule type" value="Genomic_DNA"/>
</dbReference>
<dbReference type="GO" id="GO:0046872">
    <property type="term" value="F:metal ion binding"/>
    <property type="evidence" value="ECO:0007669"/>
    <property type="project" value="InterPro"/>
</dbReference>